<accession>A0A6B1G5N6</accession>
<name>A0A6B1G5N6_9CHLR</name>
<gene>
    <name evidence="1" type="ORF">F4148_12310</name>
</gene>
<proteinExistence type="predicted"/>
<dbReference type="AlphaFoldDB" id="A0A6B1G5N6"/>
<dbReference type="Gene3D" id="2.115.10.20">
    <property type="entry name" value="Glycosyl hydrolase domain, family 43"/>
    <property type="match status" value="1"/>
</dbReference>
<protein>
    <recommendedName>
        <fullName evidence="2">Glycosyl hydrolase family 32 N-terminal domain-containing protein</fullName>
    </recommendedName>
</protein>
<evidence type="ECO:0008006" key="2">
    <source>
        <dbReference type="Google" id="ProtNLM"/>
    </source>
</evidence>
<comment type="caution">
    <text evidence="1">The sequence shown here is derived from an EMBL/GenBank/DDBJ whole genome shotgun (WGS) entry which is preliminary data.</text>
</comment>
<dbReference type="InterPro" id="IPR023296">
    <property type="entry name" value="Glyco_hydro_beta-prop_sf"/>
</dbReference>
<organism evidence="1">
    <name type="scientific">Caldilineaceae bacterium SB0675_bin_29</name>
    <dbReference type="NCBI Taxonomy" id="2605266"/>
    <lineage>
        <taxon>Bacteria</taxon>
        <taxon>Bacillati</taxon>
        <taxon>Chloroflexota</taxon>
        <taxon>Caldilineae</taxon>
        <taxon>Caldilineales</taxon>
        <taxon>Caldilineaceae</taxon>
    </lineage>
</organism>
<evidence type="ECO:0000313" key="1">
    <source>
        <dbReference type="EMBL" id="MYH62495.1"/>
    </source>
</evidence>
<sequence>MYIHNGGPRQRLEEIVLFPFDDHSLPLQCGVELRLEGHMTPCGRTRIAVDLGEEGAPDSERVVYYGTVHRVGDELWMWYLGQGRDAAWFERVCFATSTDGYNWHKPNLGLVEYNGSRDNNLVDLNQGSHHVQSCVVYHDPDDPDPDRKFKMLFQSRKYDSSFAAAFSADGLSWQESSNNPVGSWLEMAGGTRHNGCYYICGQGGTHAGGVRQLVTHISYDFENWSQASCMGMRRSNVSPRSPVTGSSAGEQIHLGASLWNRGNVIVGFYGMWNGHPSNDRRLVTMDLGLAVSNDALHYREPIPDYPIVSAAEDGWQELPHGNTLVNYPALIQGQGFEQVGDETLFWYAPWPEQSSDGVRVASWPRDRLGYLQPFPAGRMRPGQAPHIVSAPIDLDGKPAQLALNIDGLGDYSDVTAEIITEQLEPVPGYSAADCIPPSASGLSQPVAWRGRDTVQYENGPIRLRLNFSGIRPEDIQLFAAYMNTVGG</sequence>
<dbReference type="EMBL" id="VYDA01000441">
    <property type="protein sequence ID" value="MYH62495.1"/>
    <property type="molecule type" value="Genomic_DNA"/>
</dbReference>
<reference evidence="1" key="1">
    <citation type="submission" date="2019-09" db="EMBL/GenBank/DDBJ databases">
        <title>Characterisation of the sponge microbiome using genome-centric metagenomics.</title>
        <authorList>
            <person name="Engelberts J.P."/>
            <person name="Robbins S.J."/>
            <person name="De Goeij J.M."/>
            <person name="Aranda M."/>
            <person name="Bell S.C."/>
            <person name="Webster N.S."/>
        </authorList>
    </citation>
    <scope>NUCLEOTIDE SEQUENCE</scope>
    <source>
        <strain evidence="1">SB0675_bin_29</strain>
    </source>
</reference>
<dbReference type="SUPFAM" id="SSF75005">
    <property type="entry name" value="Arabinanase/levansucrase/invertase"/>
    <property type="match status" value="1"/>
</dbReference>